<keyword evidence="1" id="KW-0472">Membrane</keyword>
<reference evidence="2" key="1">
    <citation type="journal article" date="2021" name="Proc. Natl. Acad. Sci. U.S.A.">
        <title>A Catalog of Tens of Thousands of Viruses from Human Metagenomes Reveals Hidden Associations with Chronic Diseases.</title>
        <authorList>
            <person name="Tisza M.J."/>
            <person name="Buck C.B."/>
        </authorList>
    </citation>
    <scope>NUCLEOTIDE SEQUENCE</scope>
    <source>
        <strain evidence="2">CtNQV2</strain>
    </source>
</reference>
<organism evidence="2">
    <name type="scientific">Myoviridae sp. ctNQV2</name>
    <dbReference type="NCBI Taxonomy" id="2827683"/>
    <lineage>
        <taxon>Viruses</taxon>
        <taxon>Duplodnaviria</taxon>
        <taxon>Heunggongvirae</taxon>
        <taxon>Uroviricota</taxon>
        <taxon>Caudoviricetes</taxon>
    </lineage>
</organism>
<evidence type="ECO:0000256" key="1">
    <source>
        <dbReference type="SAM" id="Phobius"/>
    </source>
</evidence>
<dbReference type="EMBL" id="BK032510">
    <property type="protein sequence ID" value="DAF43905.1"/>
    <property type="molecule type" value="Genomic_DNA"/>
</dbReference>
<name>A0A8S5RZ30_9CAUD</name>
<keyword evidence="1" id="KW-0812">Transmembrane</keyword>
<feature type="transmembrane region" description="Helical" evidence="1">
    <location>
        <begin position="6"/>
        <end position="28"/>
    </location>
</feature>
<protein>
    <submittedName>
        <fullName evidence="2">Uncharacterized protein</fullName>
    </submittedName>
</protein>
<keyword evidence="1" id="KW-1133">Transmembrane helix</keyword>
<proteinExistence type="predicted"/>
<evidence type="ECO:0000313" key="2">
    <source>
        <dbReference type="EMBL" id="DAF43905.1"/>
    </source>
</evidence>
<accession>A0A8S5RZ30</accession>
<sequence>MDGNKCILFLIIFNENLFRFSFFICIFAKTLTK</sequence>